<dbReference type="Pfam" id="PF03184">
    <property type="entry name" value="DDE_1"/>
    <property type="match status" value="1"/>
</dbReference>
<evidence type="ECO:0000259" key="2">
    <source>
        <dbReference type="PROSITE" id="PS51253"/>
    </source>
</evidence>
<keyword evidence="4" id="KW-1185">Reference proteome</keyword>
<dbReference type="InterPro" id="IPR006600">
    <property type="entry name" value="HTH_CenpB_DNA-bd_dom"/>
</dbReference>
<dbReference type="Gene3D" id="1.10.10.60">
    <property type="entry name" value="Homeodomain-like"/>
    <property type="match status" value="1"/>
</dbReference>
<dbReference type="PANTHER" id="PTHR19303:SF73">
    <property type="entry name" value="PROTEIN PDC2"/>
    <property type="match status" value="1"/>
</dbReference>
<protein>
    <recommendedName>
        <fullName evidence="2">HTH CENPB-type domain-containing protein</fullName>
    </recommendedName>
</protein>
<evidence type="ECO:0000313" key="4">
    <source>
        <dbReference type="Proteomes" id="UP000008672"/>
    </source>
</evidence>
<dbReference type="eggNOG" id="KOG3105">
    <property type="taxonomic scope" value="Eukaryota"/>
</dbReference>
<evidence type="ECO:0000313" key="3">
    <source>
        <dbReference type="Ensembl" id="ENSLACP00000005904.1"/>
    </source>
</evidence>
<dbReference type="InterPro" id="IPR009057">
    <property type="entry name" value="Homeodomain-like_sf"/>
</dbReference>
<keyword evidence="1" id="KW-0238">DNA-binding</keyword>
<sequence>LAEYFGLPMSAIGDLVKAKTDLLSEWHTNHNPDRKQEREGKDSEIKETLLRWFSSVRNRKTMLNGSLLPEKAKQVATAMGQEFKPTDSCLQRWKSRNNIVFKKVHGEKLNTDVTAAEGWLRDLLPQLLEEYEPANFYSCNQTRLFYHCIGMGTLTFKTDTNGPEKKEVTFYSLLMNVDESDKLDLIVTGKSANPRCFKRVWNLPVTYHNNRSYWVQQWDKQLQILDNFSGCPDVPGLCIIKLIFFPNTTSIIQPFNIGVIYSFKRHYVRALDSSEELPTMVCVKQINTLDTIQLMKMVWVCFSSGTITHCFQKAGFAIATAGNQLQTKEEPDEELN</sequence>
<proteinExistence type="predicted"/>
<dbReference type="Ensembl" id="ENSLACT00000005956.1">
    <property type="protein sequence ID" value="ENSLACP00000005904.1"/>
    <property type="gene ID" value="ENSLACG00000005240.1"/>
</dbReference>
<dbReference type="STRING" id="7897.ENSLACP00000005904"/>
<name>H3A8D3_LATCH</name>
<dbReference type="GO" id="GO:0005634">
    <property type="term" value="C:nucleus"/>
    <property type="evidence" value="ECO:0007669"/>
    <property type="project" value="TreeGrafter"/>
</dbReference>
<dbReference type="InParanoid" id="H3A8D3"/>
<dbReference type="InterPro" id="IPR004875">
    <property type="entry name" value="DDE_SF_endonuclease_dom"/>
</dbReference>
<dbReference type="InterPro" id="IPR050863">
    <property type="entry name" value="CenT-Element_Derived"/>
</dbReference>
<dbReference type="AlphaFoldDB" id="H3A8D3"/>
<dbReference type="HOGENOM" id="CLU_018294_0_4_1"/>
<dbReference type="GeneTree" id="ENSGT00940000164756"/>
<dbReference type="SUPFAM" id="SSF46689">
    <property type="entry name" value="Homeodomain-like"/>
    <property type="match status" value="1"/>
</dbReference>
<dbReference type="EMBL" id="AFYH01204571">
    <property type="status" value="NOT_ANNOTATED_CDS"/>
    <property type="molecule type" value="Genomic_DNA"/>
</dbReference>
<dbReference type="SMART" id="SM00674">
    <property type="entry name" value="CENPB"/>
    <property type="match status" value="1"/>
</dbReference>
<organism evidence="3 4">
    <name type="scientific">Latimeria chalumnae</name>
    <name type="common">Coelacanth</name>
    <dbReference type="NCBI Taxonomy" id="7897"/>
    <lineage>
        <taxon>Eukaryota</taxon>
        <taxon>Metazoa</taxon>
        <taxon>Chordata</taxon>
        <taxon>Craniata</taxon>
        <taxon>Vertebrata</taxon>
        <taxon>Euteleostomi</taxon>
        <taxon>Coelacanthiformes</taxon>
        <taxon>Coelacanthidae</taxon>
        <taxon>Latimeria</taxon>
    </lineage>
</organism>
<accession>H3A8D3</accession>
<reference evidence="3" key="3">
    <citation type="submission" date="2025-09" db="UniProtKB">
        <authorList>
            <consortium name="Ensembl"/>
        </authorList>
    </citation>
    <scope>IDENTIFICATION</scope>
</reference>
<dbReference type="GO" id="GO:0003677">
    <property type="term" value="F:DNA binding"/>
    <property type="evidence" value="ECO:0007669"/>
    <property type="project" value="UniProtKB-KW"/>
</dbReference>
<reference evidence="3" key="2">
    <citation type="submission" date="2025-08" db="UniProtKB">
        <authorList>
            <consortium name="Ensembl"/>
        </authorList>
    </citation>
    <scope>IDENTIFICATION</scope>
</reference>
<evidence type="ECO:0000256" key="1">
    <source>
        <dbReference type="ARBA" id="ARBA00023125"/>
    </source>
</evidence>
<dbReference type="Proteomes" id="UP000008672">
    <property type="component" value="Unassembled WGS sequence"/>
</dbReference>
<reference evidence="4" key="1">
    <citation type="submission" date="2011-08" db="EMBL/GenBank/DDBJ databases">
        <title>The draft genome of Latimeria chalumnae.</title>
        <authorList>
            <person name="Di Palma F."/>
            <person name="Alfoldi J."/>
            <person name="Johnson J."/>
            <person name="Berlin A."/>
            <person name="Gnerre S."/>
            <person name="Jaffe D."/>
            <person name="MacCallum I."/>
            <person name="Young S."/>
            <person name="Walker B.J."/>
            <person name="Lander E."/>
            <person name="Lindblad-Toh K."/>
        </authorList>
    </citation>
    <scope>NUCLEOTIDE SEQUENCE [LARGE SCALE GENOMIC DNA]</scope>
    <source>
        <strain evidence="4">Wild caught</strain>
    </source>
</reference>
<dbReference type="PANTHER" id="PTHR19303">
    <property type="entry name" value="TRANSPOSON"/>
    <property type="match status" value="1"/>
</dbReference>
<dbReference type="PROSITE" id="PS51253">
    <property type="entry name" value="HTH_CENPB"/>
    <property type="match status" value="1"/>
</dbReference>
<feature type="domain" description="HTH CENPB-type" evidence="2">
    <location>
        <begin position="33"/>
        <end position="103"/>
    </location>
</feature>
<dbReference type="Pfam" id="PF03221">
    <property type="entry name" value="HTH_Tnp_Tc5"/>
    <property type="match status" value="1"/>
</dbReference>